<dbReference type="PROSITE" id="PS50002">
    <property type="entry name" value="SH3"/>
    <property type="match status" value="1"/>
</dbReference>
<feature type="compositionally biased region" description="Low complexity" evidence="3">
    <location>
        <begin position="811"/>
        <end position="824"/>
    </location>
</feature>
<evidence type="ECO:0000313" key="6">
    <source>
        <dbReference type="EMBL" id="KAF9792614.1"/>
    </source>
</evidence>
<keyword evidence="1 2" id="KW-0728">SH3 domain</keyword>
<dbReference type="Pfam" id="PF20842">
    <property type="entry name" value="Rax2_2"/>
    <property type="match status" value="1"/>
</dbReference>
<dbReference type="GO" id="GO:1902929">
    <property type="term" value="C:plasma membrane of growing cell tip"/>
    <property type="evidence" value="ECO:0007669"/>
    <property type="project" value="TreeGrafter"/>
</dbReference>
<keyword evidence="4" id="KW-0472">Membrane</keyword>
<feature type="region of interest" description="Disordered" evidence="3">
    <location>
        <begin position="807"/>
        <end position="828"/>
    </location>
</feature>
<dbReference type="Gene3D" id="2.120.10.80">
    <property type="entry name" value="Kelch-type beta propeller"/>
    <property type="match status" value="1"/>
</dbReference>
<dbReference type="Gene3D" id="2.30.30.40">
    <property type="entry name" value="SH3 Domains"/>
    <property type="match status" value="1"/>
</dbReference>
<dbReference type="Pfam" id="PF00018">
    <property type="entry name" value="SH3_1"/>
    <property type="match status" value="1"/>
</dbReference>
<name>A0A9P6LCB5_9AGAM</name>
<reference evidence="6" key="1">
    <citation type="journal article" date="2020" name="Nat. Commun.">
        <title>Large-scale genome sequencing of mycorrhizal fungi provides insights into the early evolution of symbiotic traits.</title>
        <authorList>
            <person name="Miyauchi S."/>
            <person name="Kiss E."/>
            <person name="Kuo A."/>
            <person name="Drula E."/>
            <person name="Kohler A."/>
            <person name="Sanchez-Garcia M."/>
            <person name="Morin E."/>
            <person name="Andreopoulos B."/>
            <person name="Barry K.W."/>
            <person name="Bonito G."/>
            <person name="Buee M."/>
            <person name="Carver A."/>
            <person name="Chen C."/>
            <person name="Cichocki N."/>
            <person name="Clum A."/>
            <person name="Culley D."/>
            <person name="Crous P.W."/>
            <person name="Fauchery L."/>
            <person name="Girlanda M."/>
            <person name="Hayes R.D."/>
            <person name="Keri Z."/>
            <person name="LaButti K."/>
            <person name="Lipzen A."/>
            <person name="Lombard V."/>
            <person name="Magnuson J."/>
            <person name="Maillard F."/>
            <person name="Murat C."/>
            <person name="Nolan M."/>
            <person name="Ohm R.A."/>
            <person name="Pangilinan J."/>
            <person name="Pereira M.F."/>
            <person name="Perotto S."/>
            <person name="Peter M."/>
            <person name="Pfister S."/>
            <person name="Riley R."/>
            <person name="Sitrit Y."/>
            <person name="Stielow J.B."/>
            <person name="Szollosi G."/>
            <person name="Zifcakova L."/>
            <person name="Stursova M."/>
            <person name="Spatafora J.W."/>
            <person name="Tedersoo L."/>
            <person name="Vaario L.M."/>
            <person name="Yamada A."/>
            <person name="Yan M."/>
            <person name="Wang P."/>
            <person name="Xu J."/>
            <person name="Bruns T."/>
            <person name="Baldrian P."/>
            <person name="Vilgalys R."/>
            <person name="Dunand C."/>
            <person name="Henrissat B."/>
            <person name="Grigoriev I.V."/>
            <person name="Hibbett D."/>
            <person name="Nagy L.G."/>
            <person name="Martin F.M."/>
        </authorList>
    </citation>
    <scope>NUCLEOTIDE SEQUENCE</scope>
    <source>
        <strain evidence="6">UH-Tt-Lm1</strain>
    </source>
</reference>
<proteinExistence type="predicted"/>
<feature type="transmembrane region" description="Helical" evidence="4">
    <location>
        <begin position="1201"/>
        <end position="1232"/>
    </location>
</feature>
<dbReference type="SUPFAM" id="SSF50044">
    <property type="entry name" value="SH3-domain"/>
    <property type="match status" value="1"/>
</dbReference>
<dbReference type="EMBL" id="WIUZ02000001">
    <property type="protein sequence ID" value="KAF9792614.1"/>
    <property type="molecule type" value="Genomic_DNA"/>
</dbReference>
<gene>
    <name evidence="6" type="ORF">BJ322DRAFT_997796</name>
</gene>
<dbReference type="InterPro" id="IPR024982">
    <property type="entry name" value="Rax2-like_C"/>
</dbReference>
<keyword evidence="4" id="KW-1133">Transmembrane helix</keyword>
<reference evidence="6" key="2">
    <citation type="submission" date="2020-11" db="EMBL/GenBank/DDBJ databases">
        <authorList>
            <consortium name="DOE Joint Genome Institute"/>
            <person name="Kuo A."/>
            <person name="Miyauchi S."/>
            <person name="Kiss E."/>
            <person name="Drula E."/>
            <person name="Kohler A."/>
            <person name="Sanchez-Garcia M."/>
            <person name="Andreopoulos B."/>
            <person name="Barry K.W."/>
            <person name="Bonito G."/>
            <person name="Buee M."/>
            <person name="Carver A."/>
            <person name="Chen C."/>
            <person name="Cichocki N."/>
            <person name="Clum A."/>
            <person name="Culley D."/>
            <person name="Crous P.W."/>
            <person name="Fauchery L."/>
            <person name="Girlanda M."/>
            <person name="Hayes R."/>
            <person name="Keri Z."/>
            <person name="Labutti K."/>
            <person name="Lipzen A."/>
            <person name="Lombard V."/>
            <person name="Magnuson J."/>
            <person name="Maillard F."/>
            <person name="Morin E."/>
            <person name="Murat C."/>
            <person name="Nolan M."/>
            <person name="Ohm R."/>
            <person name="Pangilinan J."/>
            <person name="Pereira M."/>
            <person name="Perotto S."/>
            <person name="Peter M."/>
            <person name="Riley R."/>
            <person name="Sitrit Y."/>
            <person name="Stielow B."/>
            <person name="Szollosi G."/>
            <person name="Zifcakova L."/>
            <person name="Stursova M."/>
            <person name="Spatafora J.W."/>
            <person name="Tedersoo L."/>
            <person name="Vaario L.-M."/>
            <person name="Yamada A."/>
            <person name="Yan M."/>
            <person name="Wang P."/>
            <person name="Xu J."/>
            <person name="Bruns T."/>
            <person name="Baldrian P."/>
            <person name="Vilgalys R."/>
            <person name="Henrissat B."/>
            <person name="Grigoriev I.V."/>
            <person name="Hibbett D."/>
            <person name="Nagy L.G."/>
            <person name="Martin F.M."/>
        </authorList>
    </citation>
    <scope>NUCLEOTIDE SEQUENCE</scope>
    <source>
        <strain evidence="6">UH-Tt-Lm1</strain>
    </source>
</reference>
<dbReference type="SUPFAM" id="SSF117281">
    <property type="entry name" value="Kelch motif"/>
    <property type="match status" value="1"/>
</dbReference>
<dbReference type="OrthoDB" id="2503993at2759"/>
<dbReference type="InterPro" id="IPR048265">
    <property type="entry name" value="Rax2-like_third"/>
</dbReference>
<dbReference type="InterPro" id="IPR015915">
    <property type="entry name" value="Kelch-typ_b-propeller"/>
</dbReference>
<feature type="domain" description="SH3" evidence="5">
    <location>
        <begin position="1323"/>
        <end position="1380"/>
    </location>
</feature>
<accession>A0A9P6LCB5</accession>
<protein>
    <submittedName>
        <fullName evidence="6">Cortical protein marker for cell polarity-domain-containing protein</fullName>
    </submittedName>
</protein>
<sequence>MGKVGFFGDFAGLDWFNETSSLSLDPTSSSLLSRSPDGSLSRVGSTNPGGTINYGCALKNVFYVAGQFSSFGGTPAQNIASYTPSSGKISALGSGGPNDVIRSVYCDTTNNLVWVGGGFSSPSSLVAVWNPSSSSWSAPPFGGLPTTNNGQVLSISSNSSQSSLFFAGSFVTSFQGGPVNGTNNPNVPFSPGASPFSSSLVPIPLDEVEVDPVPSSSDADFSDIRNILCPTGNDGPGQSWFAMNGATAVITVRTFSSLSAAGLRLGNTFLDGRGTTAFTLTTIPDNTVQTFTYIDPSTGNNLTCTENCPLLTNPSILYQDFLFQQSVAITGFQLKLSQWLGVGPGLHILQLLSSGAFASAVDNQNSKSCYAPVPSNSTFTGTWTPLQANTNIAATLQTVLVSDFPVGTSPADGPTFTWMPYVSASGQYEIDLLVPGCDEFQDCALRTSVDVTVFPGGGQDPWVTTVSQSNEQDSVTNIYTGAVVPSSPSFVVTVTMALSKNPQGSGSNGQYRIVADRVQLTLKSPDINGTSTNGSGIAGSKTGFGFLEWPLSVTSPTNNTSGILPNTTQTLLDIAGFDLFNALGGYTNLLSSRAVVSSAIQHSSGTLFLAGQFTLTSGTASGASNIVAFAGGALHVLSNNGLNGNITALLLVGNRLYVGGYFTDTATGSTNGALSGVAVYDVLKDQWSALGGGVDGTVSGLGYTGGQVEVVGNFTRVRNAKGDTEGLQVPSIASWADQSGGWTSSGGYLVGSLDVIVNGTNNKNTEDVQYIAGHIASALRYGANGFVLLATGQNGGFPGVTTLNTTLDPVGSTSSPPSRRSGTSAQKRSFMPSVALKHLFKRQSSTPTQTLTQSANSPAIYAGAFWTNSSSKQQMVILGGNFSLPALGGASGLAAYNIDTGVLSPLPGSNIVGVVRALLVNGDTLYVGGEFTIQGSSLNGFAIYNLAGGQWSNDGLQPLVTSTGTVSVQSLRLSQSRSDTLIVAGSFENAGSFPCRAICALNINSLQWNTLGNGLGGGQVTTLVLSGDNQNSLIVSGALSFPDGSSGNVAIFSLGNNTWEKLGKDGDLPGPVTAAEVNDGNSSSIFVTGKSTDGTQSYLSFWNGLNWTQLQSDFNSETNISQLAMVPVVDAHKSNGLIQSDRMLLLSGALSSSSFGDASSVLFDGQSFIPYIVSASTSGSPGAVSGLIHSFTSFSFARRHFLAVGVVILISIAIAAGVVFLLVLLGILWALFARKEEQIKTVDQDEDDDSLHQRPSSLLAHVNAATRTTILGATSPFSQYNPEKEEESAGQRSGGDHNDVFGPDASNYVRAETPSDALGASGEVGRPAHARYSFEASGEGELALTAGMELEILDDSDQAWWLVRDPRTNQEGVVPAAYLY</sequence>
<comment type="caution">
    <text evidence="6">The sequence shown here is derived from an EMBL/GenBank/DDBJ whole genome shotgun (WGS) entry which is preliminary data.</text>
</comment>
<keyword evidence="7" id="KW-1185">Reference proteome</keyword>
<dbReference type="PANTHER" id="PTHR31778:SF2">
    <property type="entry name" value="BUD SITE SELECTION PROTEIN RAX2"/>
    <property type="match status" value="1"/>
</dbReference>
<organism evidence="6 7">
    <name type="scientific">Thelephora terrestris</name>
    <dbReference type="NCBI Taxonomy" id="56493"/>
    <lineage>
        <taxon>Eukaryota</taxon>
        <taxon>Fungi</taxon>
        <taxon>Dikarya</taxon>
        <taxon>Basidiomycota</taxon>
        <taxon>Agaricomycotina</taxon>
        <taxon>Agaricomycetes</taxon>
        <taxon>Thelephorales</taxon>
        <taxon>Thelephoraceae</taxon>
        <taxon>Thelephora</taxon>
    </lineage>
</organism>
<evidence type="ECO:0000259" key="5">
    <source>
        <dbReference type="PROSITE" id="PS50002"/>
    </source>
</evidence>
<dbReference type="Proteomes" id="UP000736335">
    <property type="component" value="Unassembled WGS sequence"/>
</dbReference>
<evidence type="ECO:0000256" key="3">
    <source>
        <dbReference type="SAM" id="MobiDB-lite"/>
    </source>
</evidence>
<feature type="region of interest" description="Disordered" evidence="3">
    <location>
        <begin position="1274"/>
        <end position="1303"/>
    </location>
</feature>
<dbReference type="SMART" id="SM00326">
    <property type="entry name" value="SH3"/>
    <property type="match status" value="1"/>
</dbReference>
<dbReference type="Pfam" id="PF12768">
    <property type="entry name" value="Rax2"/>
    <property type="match status" value="1"/>
</dbReference>
<keyword evidence="4" id="KW-0812">Transmembrane</keyword>
<dbReference type="SUPFAM" id="SSF50965">
    <property type="entry name" value="Galactose oxidase, central domain"/>
    <property type="match status" value="1"/>
</dbReference>
<dbReference type="InterPro" id="IPR048266">
    <property type="entry name" value="Rax2-like_second"/>
</dbReference>
<dbReference type="InterPro" id="IPR001452">
    <property type="entry name" value="SH3_domain"/>
</dbReference>
<evidence type="ECO:0000313" key="7">
    <source>
        <dbReference type="Proteomes" id="UP000736335"/>
    </source>
</evidence>
<evidence type="ECO:0000256" key="2">
    <source>
        <dbReference type="PROSITE-ProRule" id="PRU00192"/>
    </source>
</evidence>
<dbReference type="Pfam" id="PF20843">
    <property type="entry name" value="Rax2_3"/>
    <property type="match status" value="1"/>
</dbReference>
<dbReference type="InterPro" id="IPR011043">
    <property type="entry name" value="Gal_Oxase/kelch_b-propeller"/>
</dbReference>
<evidence type="ECO:0000256" key="1">
    <source>
        <dbReference type="ARBA" id="ARBA00022443"/>
    </source>
</evidence>
<dbReference type="PANTHER" id="PTHR31778">
    <property type="entry name" value="BUD SITE SELECTION PROTEIN RAX2"/>
    <property type="match status" value="1"/>
</dbReference>
<evidence type="ECO:0000256" key="4">
    <source>
        <dbReference type="SAM" id="Phobius"/>
    </source>
</evidence>
<dbReference type="InterPro" id="IPR036028">
    <property type="entry name" value="SH3-like_dom_sf"/>
</dbReference>